<evidence type="ECO:0000313" key="2">
    <source>
        <dbReference type="EMBL" id="CDO70801.1"/>
    </source>
</evidence>
<dbReference type="OrthoDB" id="2579508at2759"/>
<reference evidence="2" key="1">
    <citation type="submission" date="2014-01" db="EMBL/GenBank/DDBJ databases">
        <title>The genome of the white-rot fungus Pycnoporus cinnabarinus: a basidiomycete model with a versatile arsenal for lignocellulosic biomass breakdown.</title>
        <authorList>
            <person name="Levasseur A."/>
            <person name="Lomascolo A."/>
            <person name="Ruiz-Duenas F.J."/>
            <person name="Uzan E."/>
            <person name="Piumi F."/>
            <person name="Kues U."/>
            <person name="Ram A.F.J."/>
            <person name="Murat C."/>
            <person name="Haon M."/>
            <person name="Benoit I."/>
            <person name="Arfi Y."/>
            <person name="Chevret D."/>
            <person name="Drula E."/>
            <person name="Kwon M.J."/>
            <person name="Gouret P."/>
            <person name="Lesage-Meessen L."/>
            <person name="Lombard V."/>
            <person name="Mariette J."/>
            <person name="Noirot C."/>
            <person name="Park J."/>
            <person name="Patyshakuliyeva A."/>
            <person name="Wieneger R.A.B."/>
            <person name="Wosten H.A.B."/>
            <person name="Martin F."/>
            <person name="Coutinho P.M."/>
            <person name="de Vries R."/>
            <person name="Martinez A.T."/>
            <person name="Klopp C."/>
            <person name="Pontarotti P."/>
            <person name="Henrissat B."/>
            <person name="Record E."/>
        </authorList>
    </citation>
    <scope>NUCLEOTIDE SEQUENCE [LARGE SCALE GENOMIC DNA]</scope>
    <source>
        <strain evidence="2">BRFM137</strain>
    </source>
</reference>
<gene>
    <name evidence="2" type="ORF">BN946_scf184798.g117</name>
</gene>
<accession>A0A060S9C6</accession>
<dbReference type="Proteomes" id="UP000029665">
    <property type="component" value="Unassembled WGS sequence"/>
</dbReference>
<feature type="region of interest" description="Disordered" evidence="1">
    <location>
        <begin position="326"/>
        <end position="389"/>
    </location>
</feature>
<evidence type="ECO:0000313" key="3">
    <source>
        <dbReference type="Proteomes" id="UP000029665"/>
    </source>
</evidence>
<protein>
    <submittedName>
        <fullName evidence="2">Uncharacterized protein</fullName>
    </submittedName>
</protein>
<proteinExistence type="predicted"/>
<dbReference type="STRING" id="5643.A0A060S9C6"/>
<keyword evidence="3" id="KW-1185">Reference proteome</keyword>
<comment type="caution">
    <text evidence="2">The sequence shown here is derived from an EMBL/GenBank/DDBJ whole genome shotgun (WGS) entry which is preliminary data.</text>
</comment>
<dbReference type="AlphaFoldDB" id="A0A060S9C6"/>
<dbReference type="HOGENOM" id="CLU_048299_1_0_1"/>
<evidence type="ECO:0000256" key="1">
    <source>
        <dbReference type="SAM" id="MobiDB-lite"/>
    </source>
</evidence>
<dbReference type="EMBL" id="CCBP010000092">
    <property type="protein sequence ID" value="CDO70801.1"/>
    <property type="molecule type" value="Genomic_DNA"/>
</dbReference>
<sequence>MNHTQLPPRAYAWPPASGWHPEAIMPAHWNLLAYAQAAKLPKMELSPAAPAVPPPERKSHGNRLAVEWEQYRRLERLFTISHFQDAAMEFCCHNVPAHKIGRSDNDDENGGGISIAVKPFATGRAIPIGKPSDIARVVRWVLEYPLATVSHMMHLVFPQTADFTIQEGADGNVDDNSDHEILRWATWALDVNMITEVQDTWTESVVIIIQPPWILSAADLLSFVKIPTVYDICSHKRSHWFVVTSYWGWVFGCFSQRRTRVYTSRVIPYDSAKPNATVVECLFFWFSCAMASQIHPPHAWIPPEVPEPLEDFELDTNADDIVADVQPAEDGDTPQNEPQADPAPSGSDGNNPNVGRGIFPGTAPSESSWNARSDARSHTPSGIESDEEEDARAVLLQLIPELAMPPRSHVVRSNMLPDDAHDVDNFGIIDQWFERVRSGQYQHTPFATQTRTRGSESVAGSALTFTTVTSVSTIREFADQDQKRGTWMSPQERNE</sequence>
<name>A0A060S9C6_PYCCI</name>
<dbReference type="OMA" id="FWIASAM"/>
<organism evidence="2 3">
    <name type="scientific">Pycnoporus cinnabarinus</name>
    <name type="common">Cinnabar-red polypore</name>
    <name type="synonym">Trametes cinnabarina</name>
    <dbReference type="NCBI Taxonomy" id="5643"/>
    <lineage>
        <taxon>Eukaryota</taxon>
        <taxon>Fungi</taxon>
        <taxon>Dikarya</taxon>
        <taxon>Basidiomycota</taxon>
        <taxon>Agaricomycotina</taxon>
        <taxon>Agaricomycetes</taxon>
        <taxon>Polyporales</taxon>
        <taxon>Polyporaceae</taxon>
        <taxon>Trametes</taxon>
    </lineage>
</organism>